<gene>
    <name evidence="1" type="ORF">PUN28_003915</name>
</gene>
<name>A0AAW2GNM2_9HYME</name>
<keyword evidence="2" id="KW-1185">Reference proteome</keyword>
<organism evidence="1 2">
    <name type="scientific">Cardiocondyla obscurior</name>
    <dbReference type="NCBI Taxonomy" id="286306"/>
    <lineage>
        <taxon>Eukaryota</taxon>
        <taxon>Metazoa</taxon>
        <taxon>Ecdysozoa</taxon>
        <taxon>Arthropoda</taxon>
        <taxon>Hexapoda</taxon>
        <taxon>Insecta</taxon>
        <taxon>Pterygota</taxon>
        <taxon>Neoptera</taxon>
        <taxon>Endopterygota</taxon>
        <taxon>Hymenoptera</taxon>
        <taxon>Apocrita</taxon>
        <taxon>Aculeata</taxon>
        <taxon>Formicoidea</taxon>
        <taxon>Formicidae</taxon>
        <taxon>Myrmicinae</taxon>
        <taxon>Cardiocondyla</taxon>
    </lineage>
</organism>
<reference evidence="1 2" key="1">
    <citation type="submission" date="2023-03" db="EMBL/GenBank/DDBJ databases">
        <title>High recombination rates correlate with genetic variation in Cardiocondyla obscurior ants.</title>
        <authorList>
            <person name="Errbii M."/>
        </authorList>
    </citation>
    <scope>NUCLEOTIDE SEQUENCE [LARGE SCALE GENOMIC DNA]</scope>
    <source>
        <strain evidence="1">Alpha-2009</strain>
        <tissue evidence="1">Whole body</tissue>
    </source>
</reference>
<dbReference type="Proteomes" id="UP001430953">
    <property type="component" value="Unassembled WGS sequence"/>
</dbReference>
<accession>A0AAW2GNM2</accession>
<protein>
    <submittedName>
        <fullName evidence="1">Uncharacterized protein</fullName>
    </submittedName>
</protein>
<comment type="caution">
    <text evidence="1">The sequence shown here is derived from an EMBL/GenBank/DDBJ whole genome shotgun (WGS) entry which is preliminary data.</text>
</comment>
<evidence type="ECO:0000313" key="2">
    <source>
        <dbReference type="Proteomes" id="UP001430953"/>
    </source>
</evidence>
<proteinExistence type="predicted"/>
<evidence type="ECO:0000313" key="1">
    <source>
        <dbReference type="EMBL" id="KAL0128869.1"/>
    </source>
</evidence>
<dbReference type="AlphaFoldDB" id="A0AAW2GNM2"/>
<dbReference type="EMBL" id="JADYXP020000003">
    <property type="protein sequence ID" value="KAL0128869.1"/>
    <property type="molecule type" value="Genomic_DNA"/>
</dbReference>
<sequence>MPPSSSASQHRHASLLVNLATVLLHPPAPFPPLPAPLWPIPTILLSSSTPPPPPPAPPPSSHISILTRFVTRAFHPLRRVSPTMLLRTWPGGIYVFIVLAKKRRRFSRISPATLYATASRIHSQVTTGIYISFSRSICPSLSTPYLPPYNFFFLRTVFIFLSSSRFNTLSTSLLSLSHVLHQGWLLCSGAFLP</sequence>